<keyword evidence="4" id="KW-0206">Cytoskeleton</keyword>
<comment type="similarity">
    <text evidence="5">Belongs to the dynactin subunits 5/6 family. Dynactin subunit 5 subfamily.</text>
</comment>
<organism evidence="7 8">
    <name type="scientific">Lachancea nothofagi CBS 11611</name>
    <dbReference type="NCBI Taxonomy" id="1266666"/>
    <lineage>
        <taxon>Eukaryota</taxon>
        <taxon>Fungi</taxon>
        <taxon>Dikarya</taxon>
        <taxon>Ascomycota</taxon>
        <taxon>Saccharomycotina</taxon>
        <taxon>Saccharomycetes</taxon>
        <taxon>Saccharomycetales</taxon>
        <taxon>Saccharomycetaceae</taxon>
        <taxon>Lachancea</taxon>
    </lineage>
</organism>
<evidence type="ECO:0000256" key="2">
    <source>
        <dbReference type="ARBA" id="ARBA00022490"/>
    </source>
</evidence>
<dbReference type="Proteomes" id="UP000189911">
    <property type="component" value="Chromosome H"/>
</dbReference>
<dbReference type="SUPFAM" id="SSF51161">
    <property type="entry name" value="Trimeric LpxA-like enzymes"/>
    <property type="match status" value="1"/>
</dbReference>
<keyword evidence="2" id="KW-0963">Cytoplasm</keyword>
<evidence type="ECO:0000256" key="1">
    <source>
        <dbReference type="ARBA" id="ARBA00004245"/>
    </source>
</evidence>
<dbReference type="OrthoDB" id="417208at2759"/>
<sequence length="202" mass="22468">MSSDVDWLKTNSGNRFSKHANIRGRRKIIISGMCVLSEKCTLFGDVAMKKDSDAAISMGLFCLLGVGCILEPPQIGTRLDWPPGNITTKTAVYGSLTMGSFVLIRPHCEIRCRQIGRRVVVGRSVVLGRGSEVGDVVIIDANVRVPDRCKIPSFTRVQQHPNFDNAVTFTPLPSSFRKCIENWCKQEYLGLIVDEEKIIQEL</sequence>
<evidence type="ECO:0000313" key="8">
    <source>
        <dbReference type="Proteomes" id="UP000189911"/>
    </source>
</evidence>
<dbReference type="PANTHER" id="PTHR46126:SF1">
    <property type="entry name" value="DYNACTIN SUBUNIT 5"/>
    <property type="match status" value="1"/>
</dbReference>
<accession>A0A1G4KN59</accession>
<evidence type="ECO:0000256" key="3">
    <source>
        <dbReference type="ARBA" id="ARBA00022679"/>
    </source>
</evidence>
<dbReference type="AlphaFoldDB" id="A0A1G4KN59"/>
<keyword evidence="3" id="KW-0808">Transferase</keyword>
<dbReference type="GO" id="GO:0005869">
    <property type="term" value="C:dynactin complex"/>
    <property type="evidence" value="ECO:0007669"/>
    <property type="project" value="TreeGrafter"/>
</dbReference>
<dbReference type="InterPro" id="IPR047125">
    <property type="entry name" value="DCTN5"/>
</dbReference>
<gene>
    <name evidence="7" type="ORF">LANO_0H19548G</name>
</gene>
<comment type="subcellular location">
    <subcellularLocation>
        <location evidence="1">Cytoplasm</location>
        <location evidence="1">Cytoskeleton</location>
    </subcellularLocation>
</comment>
<dbReference type="PROSITE" id="PS00101">
    <property type="entry name" value="HEXAPEP_TRANSFERASES"/>
    <property type="match status" value="1"/>
</dbReference>
<evidence type="ECO:0000256" key="4">
    <source>
        <dbReference type="ARBA" id="ARBA00023212"/>
    </source>
</evidence>
<dbReference type="PANTHER" id="PTHR46126">
    <property type="entry name" value="DYNACTIN SUBUNIT 5"/>
    <property type="match status" value="1"/>
</dbReference>
<name>A0A1G4KN59_9SACH</name>
<evidence type="ECO:0000256" key="5">
    <source>
        <dbReference type="ARBA" id="ARBA00034706"/>
    </source>
</evidence>
<protein>
    <recommendedName>
        <fullName evidence="6">Dynactin subunit 5</fullName>
    </recommendedName>
</protein>
<dbReference type="InterPro" id="IPR011004">
    <property type="entry name" value="Trimer_LpxA-like_sf"/>
</dbReference>
<proteinExistence type="inferred from homology"/>
<evidence type="ECO:0000313" key="7">
    <source>
        <dbReference type="EMBL" id="SCV05985.1"/>
    </source>
</evidence>
<dbReference type="InterPro" id="IPR018357">
    <property type="entry name" value="Hexapep_transf_CS"/>
</dbReference>
<dbReference type="Gene3D" id="2.160.10.10">
    <property type="entry name" value="Hexapeptide repeat proteins"/>
    <property type="match status" value="1"/>
</dbReference>
<dbReference type="GO" id="GO:0016740">
    <property type="term" value="F:transferase activity"/>
    <property type="evidence" value="ECO:0007669"/>
    <property type="project" value="UniProtKB-KW"/>
</dbReference>
<keyword evidence="8" id="KW-1185">Reference proteome</keyword>
<reference evidence="8" key="1">
    <citation type="submission" date="2016-03" db="EMBL/GenBank/DDBJ databases">
        <authorList>
            <person name="Devillers Hugo."/>
        </authorList>
    </citation>
    <scope>NUCLEOTIDE SEQUENCE [LARGE SCALE GENOMIC DNA]</scope>
</reference>
<dbReference type="EMBL" id="LT598447">
    <property type="protein sequence ID" value="SCV05985.1"/>
    <property type="molecule type" value="Genomic_DNA"/>
</dbReference>
<evidence type="ECO:0000256" key="6">
    <source>
        <dbReference type="ARBA" id="ARBA00034865"/>
    </source>
</evidence>
<dbReference type="Pfam" id="PF21711">
    <property type="entry name" value="DCTN5"/>
    <property type="match status" value="1"/>
</dbReference>